<dbReference type="EMBL" id="VSSQ01038950">
    <property type="protein sequence ID" value="MPM91958.1"/>
    <property type="molecule type" value="Genomic_DNA"/>
</dbReference>
<evidence type="ECO:0000313" key="1">
    <source>
        <dbReference type="EMBL" id="MPM91958.1"/>
    </source>
</evidence>
<name>A0A645DS62_9ZZZZ</name>
<gene>
    <name evidence="1" type="ORF">SDC9_139092</name>
</gene>
<accession>A0A645DS62</accession>
<comment type="caution">
    <text evidence="1">The sequence shown here is derived from an EMBL/GenBank/DDBJ whole genome shotgun (WGS) entry which is preliminary data.</text>
</comment>
<proteinExistence type="predicted"/>
<sequence>MKSRRINKKMLAKLGKSMVYYSCYRSIDRNLGVKRCKLCLKPKEGRILKLLPVGEGIALYVKEPE</sequence>
<reference evidence="1" key="1">
    <citation type="submission" date="2019-08" db="EMBL/GenBank/DDBJ databases">
        <authorList>
            <person name="Kucharzyk K."/>
            <person name="Murdoch R.W."/>
            <person name="Higgins S."/>
            <person name="Loffler F."/>
        </authorList>
    </citation>
    <scope>NUCLEOTIDE SEQUENCE</scope>
</reference>
<dbReference type="AlphaFoldDB" id="A0A645DS62"/>
<organism evidence="1">
    <name type="scientific">bioreactor metagenome</name>
    <dbReference type="NCBI Taxonomy" id="1076179"/>
    <lineage>
        <taxon>unclassified sequences</taxon>
        <taxon>metagenomes</taxon>
        <taxon>ecological metagenomes</taxon>
    </lineage>
</organism>
<protein>
    <submittedName>
        <fullName evidence="1">Uncharacterized protein</fullName>
    </submittedName>
</protein>